<comment type="caution">
    <text evidence="2">The sequence shown here is derived from an EMBL/GenBank/DDBJ whole genome shotgun (WGS) entry which is preliminary data.</text>
</comment>
<name>A0ABW6IGI4_9CYAN</name>
<accession>A0ABW6IGI4</accession>
<dbReference type="RefSeq" id="WP_377965920.1">
    <property type="nucleotide sequence ID" value="NZ_JBHZOL010000085.1"/>
</dbReference>
<dbReference type="Proteomes" id="UP001600165">
    <property type="component" value="Unassembled WGS sequence"/>
</dbReference>
<feature type="transmembrane region" description="Helical" evidence="1">
    <location>
        <begin position="127"/>
        <end position="147"/>
    </location>
</feature>
<evidence type="ECO:0000313" key="3">
    <source>
        <dbReference type="Proteomes" id="UP001600165"/>
    </source>
</evidence>
<evidence type="ECO:0000313" key="2">
    <source>
        <dbReference type="EMBL" id="MFE4107323.1"/>
    </source>
</evidence>
<feature type="transmembrane region" description="Helical" evidence="1">
    <location>
        <begin position="179"/>
        <end position="196"/>
    </location>
</feature>
<keyword evidence="1" id="KW-0812">Transmembrane</keyword>
<keyword evidence="1" id="KW-1133">Transmembrane helix</keyword>
<reference evidence="2 3" key="1">
    <citation type="submission" date="2024-10" db="EMBL/GenBank/DDBJ databases">
        <authorList>
            <person name="Ratan Roy A."/>
            <person name="Morales Sandoval P.H."/>
            <person name="De Los Santos Villalobos S."/>
            <person name="Chakraborty S."/>
            <person name="Mukherjee J."/>
        </authorList>
    </citation>
    <scope>NUCLEOTIDE SEQUENCE [LARGE SCALE GENOMIC DNA]</scope>
    <source>
        <strain evidence="2 3">S1</strain>
    </source>
</reference>
<feature type="transmembrane region" description="Helical" evidence="1">
    <location>
        <begin position="71"/>
        <end position="88"/>
    </location>
</feature>
<feature type="transmembrane region" description="Helical" evidence="1">
    <location>
        <begin position="46"/>
        <end position="65"/>
    </location>
</feature>
<feature type="transmembrane region" description="Helical" evidence="1">
    <location>
        <begin position="100"/>
        <end position="121"/>
    </location>
</feature>
<feature type="transmembrane region" description="Helical" evidence="1">
    <location>
        <begin position="154"/>
        <end position="173"/>
    </location>
</feature>
<dbReference type="EMBL" id="JBHZOL010000085">
    <property type="protein sequence ID" value="MFE4107323.1"/>
    <property type="molecule type" value="Genomic_DNA"/>
</dbReference>
<protein>
    <recommendedName>
        <fullName evidence="4">DUF2157 domain-containing protein</fullName>
    </recommendedName>
</protein>
<sequence>MNYKEPIFQFKQPLINTQDQPGIFHLSWGRDRTLLATYYTCLDQALLLWAWCVAVIFTVAQFSPIDWYCQAIAWSSLSVVATLMTNWLTWEWAQIKNLRWIIYCWSGLMLGGVCLTDYGIFSGNPLILINLCPLWLGVSALGYGVTAGGMRSRALALVGLFHLGAIAALPWLISWQFLLTGSVIASSLLFLSILQWDHEVGT</sequence>
<keyword evidence="1" id="KW-0472">Membrane</keyword>
<proteinExistence type="predicted"/>
<organism evidence="2 3">
    <name type="scientific">Almyronema epifaneia S1</name>
    <dbReference type="NCBI Taxonomy" id="2991925"/>
    <lineage>
        <taxon>Bacteria</taxon>
        <taxon>Bacillati</taxon>
        <taxon>Cyanobacteriota</taxon>
        <taxon>Cyanophyceae</taxon>
        <taxon>Nodosilineales</taxon>
        <taxon>Nodosilineaceae</taxon>
        <taxon>Almyronema</taxon>
        <taxon>Almyronema epifaneia</taxon>
    </lineage>
</organism>
<keyword evidence="3" id="KW-1185">Reference proteome</keyword>
<evidence type="ECO:0008006" key="4">
    <source>
        <dbReference type="Google" id="ProtNLM"/>
    </source>
</evidence>
<evidence type="ECO:0000256" key="1">
    <source>
        <dbReference type="SAM" id="Phobius"/>
    </source>
</evidence>
<gene>
    <name evidence="2" type="ORF">ACFVKH_13600</name>
</gene>